<sequence length="176" mass="19783">MYQNEFIPAVFKLQFKSDSPMTPEEWEEMIGSLMGVYAKRISEKEKTFIGHIKGLAELSDTAFIKFSCVNALTGVHHEYTGGNETSGQAEMVINSLVSGIDAGESRKLLNLSWLLVEKDYSQVVMRVTETFTEEAHEHHHHDGEACPICHGHHHKNGKLKMENGKFRNASVKGKSH</sequence>
<dbReference type="EMBL" id="CACRTR010000023">
    <property type="protein sequence ID" value="VYU67383.1"/>
    <property type="molecule type" value="Genomic_DNA"/>
</dbReference>
<name>A0A6N3GTW2_EUBLI</name>
<reference evidence="1" key="1">
    <citation type="submission" date="2019-11" db="EMBL/GenBank/DDBJ databases">
        <authorList>
            <person name="Feng L."/>
        </authorList>
    </citation>
    <scope>NUCLEOTIDE SEQUENCE</scope>
    <source>
        <strain evidence="1">ElimosumLFYP34</strain>
    </source>
</reference>
<proteinExistence type="predicted"/>
<accession>A0A6N3GTW2</accession>
<protein>
    <submittedName>
        <fullName evidence="1">Uncharacterized protein</fullName>
    </submittedName>
</protein>
<dbReference type="AlphaFoldDB" id="A0A6N3GTW2"/>
<organism evidence="1">
    <name type="scientific">Eubacterium limosum</name>
    <dbReference type="NCBI Taxonomy" id="1736"/>
    <lineage>
        <taxon>Bacteria</taxon>
        <taxon>Bacillati</taxon>
        <taxon>Bacillota</taxon>
        <taxon>Clostridia</taxon>
        <taxon>Eubacteriales</taxon>
        <taxon>Eubacteriaceae</taxon>
        <taxon>Eubacterium</taxon>
    </lineage>
</organism>
<gene>
    <name evidence="1" type="ORF">ELLFYP34_00686</name>
</gene>
<evidence type="ECO:0000313" key="1">
    <source>
        <dbReference type="EMBL" id="VYU67383.1"/>
    </source>
</evidence>